<gene>
    <name evidence="5" type="ORF">J3U87_11550</name>
</gene>
<evidence type="ECO:0000256" key="3">
    <source>
        <dbReference type="SAM" id="MobiDB-lite"/>
    </source>
</evidence>
<dbReference type="InterPro" id="IPR011896">
    <property type="entry name" value="OFOB"/>
</dbReference>
<dbReference type="AlphaFoldDB" id="A0A8A4TUQ3"/>
<dbReference type="Pfam" id="PF02775">
    <property type="entry name" value="TPP_enzyme_C"/>
    <property type="match status" value="1"/>
</dbReference>
<dbReference type="Proteomes" id="UP000663929">
    <property type="component" value="Chromosome"/>
</dbReference>
<proteinExistence type="predicted"/>
<dbReference type="InterPro" id="IPR011766">
    <property type="entry name" value="TPP_enzyme_TPP-bd"/>
</dbReference>
<feature type="domain" description="Thiamine pyrophosphate enzyme TPP-binding" evidence="4">
    <location>
        <begin position="53"/>
        <end position="200"/>
    </location>
</feature>
<sequence>MAKGAALSKKDFQSDQIVRWCPGCGDYAILAAIQGTMPKLGIPKEKIVFVSGIGCSSRFPYYMDTYGFHTIHGRAPAFATGLKIANPDLSIWMVTGDGDGLSIGGNHLLHILRRNLDVNILLFNNRIYGLTKGQYSPTSETGKKTKSSPMGSMERPVNPIKFALAAEASFVARTYDANPKHMAQVFQAAAAHKGTSFIEIFQNCVIFNKDAFDDVYDRNVRTDHMIHLEEGEPLVAGSEHKRGVFLEGLQPSVRNLDENSDHSTLMVHDPKAKSPVYANLLADMEFPDYPVPVGIFRSLERPCYEDALAAQISEAQAKKGVGKLEDLFSAGETWKVS</sequence>
<evidence type="ECO:0000259" key="4">
    <source>
        <dbReference type="Pfam" id="PF02775"/>
    </source>
</evidence>
<dbReference type="CDD" id="cd03375">
    <property type="entry name" value="TPP_OGFOR"/>
    <property type="match status" value="1"/>
</dbReference>
<evidence type="ECO:0000313" key="6">
    <source>
        <dbReference type="Proteomes" id="UP000663929"/>
    </source>
</evidence>
<evidence type="ECO:0000256" key="1">
    <source>
        <dbReference type="ARBA" id="ARBA00001966"/>
    </source>
</evidence>
<comment type="cofactor">
    <cofactor evidence="1">
        <name>[4Fe-4S] cluster</name>
        <dbReference type="ChEBI" id="CHEBI:49883"/>
    </cofactor>
</comment>
<keyword evidence="6" id="KW-1185">Reference proteome</keyword>
<dbReference type="NCBIfam" id="TIGR02177">
    <property type="entry name" value="PorB_KorB"/>
    <property type="match status" value="1"/>
</dbReference>
<feature type="region of interest" description="Disordered" evidence="3">
    <location>
        <begin position="134"/>
        <end position="153"/>
    </location>
</feature>
<evidence type="ECO:0000313" key="5">
    <source>
        <dbReference type="EMBL" id="QTD53087.1"/>
    </source>
</evidence>
<reference evidence="5" key="1">
    <citation type="submission" date="2021-03" db="EMBL/GenBank/DDBJ databases">
        <title>Acanthopleuribacteraceae sp. M133.</title>
        <authorList>
            <person name="Wang G."/>
        </authorList>
    </citation>
    <scope>NUCLEOTIDE SEQUENCE</scope>
    <source>
        <strain evidence="5">M133</strain>
    </source>
</reference>
<keyword evidence="2" id="KW-0560">Oxidoreductase</keyword>
<dbReference type="PANTHER" id="PTHR48084">
    <property type="entry name" value="2-OXOGLUTARATE OXIDOREDUCTASE SUBUNIT KORB-RELATED"/>
    <property type="match status" value="1"/>
</dbReference>
<dbReference type="SUPFAM" id="SSF52518">
    <property type="entry name" value="Thiamin diphosphate-binding fold (THDP-binding)"/>
    <property type="match status" value="1"/>
</dbReference>
<dbReference type="InterPro" id="IPR029061">
    <property type="entry name" value="THDP-binding"/>
</dbReference>
<dbReference type="InterPro" id="IPR051457">
    <property type="entry name" value="2-oxoacid:Fd_oxidoreductase"/>
</dbReference>
<evidence type="ECO:0000256" key="2">
    <source>
        <dbReference type="ARBA" id="ARBA00023002"/>
    </source>
</evidence>
<dbReference type="GO" id="GO:0044281">
    <property type="term" value="P:small molecule metabolic process"/>
    <property type="evidence" value="ECO:0007669"/>
    <property type="project" value="UniProtKB-ARBA"/>
</dbReference>
<dbReference type="GO" id="GO:0045333">
    <property type="term" value="P:cellular respiration"/>
    <property type="evidence" value="ECO:0007669"/>
    <property type="project" value="UniProtKB-ARBA"/>
</dbReference>
<organism evidence="5 6">
    <name type="scientific">Sulfidibacter corallicola</name>
    <dbReference type="NCBI Taxonomy" id="2818388"/>
    <lineage>
        <taxon>Bacteria</taxon>
        <taxon>Pseudomonadati</taxon>
        <taxon>Acidobacteriota</taxon>
        <taxon>Holophagae</taxon>
        <taxon>Acanthopleuribacterales</taxon>
        <taxon>Acanthopleuribacteraceae</taxon>
        <taxon>Sulfidibacter</taxon>
    </lineage>
</organism>
<dbReference type="RefSeq" id="WP_237383184.1">
    <property type="nucleotide sequence ID" value="NZ_CP071793.1"/>
</dbReference>
<dbReference type="GO" id="GO:0016625">
    <property type="term" value="F:oxidoreductase activity, acting on the aldehyde or oxo group of donors, iron-sulfur protein as acceptor"/>
    <property type="evidence" value="ECO:0007669"/>
    <property type="project" value="UniProtKB-ARBA"/>
</dbReference>
<dbReference type="PANTHER" id="PTHR48084:SF4">
    <property type="entry name" value="2-OXOGLUTARATE OXIDOREDUCTASE SUBUNIT KORB"/>
    <property type="match status" value="1"/>
</dbReference>
<dbReference type="EMBL" id="CP071793">
    <property type="protein sequence ID" value="QTD53087.1"/>
    <property type="molecule type" value="Genomic_DNA"/>
</dbReference>
<dbReference type="GO" id="GO:0030976">
    <property type="term" value="F:thiamine pyrophosphate binding"/>
    <property type="evidence" value="ECO:0007669"/>
    <property type="project" value="InterPro"/>
</dbReference>
<accession>A0A8A4TUQ3</accession>
<dbReference type="Gene3D" id="3.40.50.970">
    <property type="match status" value="1"/>
</dbReference>
<protein>
    <submittedName>
        <fullName evidence="5">2-oxoacid:ferredoxin oxidoreductase subunit beta</fullName>
    </submittedName>
</protein>
<name>A0A8A4TUQ3_SULCO</name>
<dbReference type="KEGG" id="scor:J3U87_11550"/>